<feature type="transmembrane region" description="Helical" evidence="7">
    <location>
        <begin position="289"/>
        <end position="306"/>
    </location>
</feature>
<dbReference type="GO" id="GO:0005886">
    <property type="term" value="C:plasma membrane"/>
    <property type="evidence" value="ECO:0007669"/>
    <property type="project" value="UniProtKB-SubCell"/>
</dbReference>
<feature type="transmembrane region" description="Helical" evidence="7">
    <location>
        <begin position="136"/>
        <end position="155"/>
    </location>
</feature>
<comment type="caution">
    <text evidence="8">The sequence shown here is derived from an EMBL/GenBank/DDBJ whole genome shotgun (WGS) entry which is preliminary data.</text>
</comment>
<dbReference type="EMBL" id="VLKH01000013">
    <property type="protein sequence ID" value="TWH77595.1"/>
    <property type="molecule type" value="Genomic_DNA"/>
</dbReference>
<feature type="transmembrane region" description="Helical" evidence="7">
    <location>
        <begin position="57"/>
        <end position="82"/>
    </location>
</feature>
<comment type="subcellular location">
    <subcellularLocation>
        <location evidence="1">Cell membrane</location>
        <topology evidence="1">Multi-pass membrane protein</topology>
    </subcellularLocation>
</comment>
<organism evidence="8 9">
    <name type="scientific">Sedimentibacter saalensis</name>
    <dbReference type="NCBI Taxonomy" id="130788"/>
    <lineage>
        <taxon>Bacteria</taxon>
        <taxon>Bacillati</taxon>
        <taxon>Bacillota</taxon>
        <taxon>Tissierellia</taxon>
        <taxon>Sedimentibacter</taxon>
    </lineage>
</organism>
<evidence type="ECO:0000256" key="3">
    <source>
        <dbReference type="ARBA" id="ARBA00022475"/>
    </source>
</evidence>
<dbReference type="InterPro" id="IPR047135">
    <property type="entry name" value="YsiQ"/>
</dbReference>
<dbReference type="PANTHER" id="PTHR42925:SF2">
    <property type="entry name" value="NA+ DRIVEN MULTIDRUG EFFLUX PUMP"/>
    <property type="match status" value="1"/>
</dbReference>
<keyword evidence="2" id="KW-0813">Transport</keyword>
<gene>
    <name evidence="8" type="ORF">LY60_03361</name>
</gene>
<dbReference type="GO" id="GO:0042910">
    <property type="term" value="F:xenobiotic transmembrane transporter activity"/>
    <property type="evidence" value="ECO:0007669"/>
    <property type="project" value="InterPro"/>
</dbReference>
<dbReference type="GO" id="GO:0015297">
    <property type="term" value="F:antiporter activity"/>
    <property type="evidence" value="ECO:0007669"/>
    <property type="project" value="InterPro"/>
</dbReference>
<feature type="transmembrane region" description="Helical" evidence="7">
    <location>
        <begin position="264"/>
        <end position="283"/>
    </location>
</feature>
<dbReference type="PANTHER" id="PTHR42925">
    <property type="entry name" value="MULTIDRUG AND TOXIN EFFLUX PROTEIN MATE FAMILY"/>
    <property type="match status" value="1"/>
</dbReference>
<keyword evidence="9" id="KW-1185">Reference proteome</keyword>
<evidence type="ECO:0000256" key="2">
    <source>
        <dbReference type="ARBA" id="ARBA00022448"/>
    </source>
</evidence>
<dbReference type="CDD" id="cd13134">
    <property type="entry name" value="MATE_like_8"/>
    <property type="match status" value="1"/>
</dbReference>
<accession>A0A562J3Z5</accession>
<dbReference type="Pfam" id="PF01554">
    <property type="entry name" value="MatE"/>
    <property type="match status" value="2"/>
</dbReference>
<feature type="transmembrane region" description="Helical" evidence="7">
    <location>
        <begin position="327"/>
        <end position="352"/>
    </location>
</feature>
<evidence type="ECO:0000313" key="9">
    <source>
        <dbReference type="Proteomes" id="UP000315343"/>
    </source>
</evidence>
<dbReference type="AlphaFoldDB" id="A0A562J3Z5"/>
<feature type="transmembrane region" description="Helical" evidence="7">
    <location>
        <begin position="364"/>
        <end position="381"/>
    </location>
</feature>
<keyword evidence="5 7" id="KW-1133">Transmembrane helix</keyword>
<keyword evidence="4 7" id="KW-0812">Transmembrane</keyword>
<feature type="transmembrane region" description="Helical" evidence="7">
    <location>
        <begin position="167"/>
        <end position="185"/>
    </location>
</feature>
<name>A0A562J3Z5_9FIRM</name>
<evidence type="ECO:0000256" key="1">
    <source>
        <dbReference type="ARBA" id="ARBA00004651"/>
    </source>
</evidence>
<feature type="transmembrane region" description="Helical" evidence="7">
    <location>
        <begin position="94"/>
        <end position="116"/>
    </location>
</feature>
<feature type="transmembrane region" description="Helical" evidence="7">
    <location>
        <begin position="393"/>
        <end position="415"/>
    </location>
</feature>
<evidence type="ECO:0000256" key="7">
    <source>
        <dbReference type="SAM" id="Phobius"/>
    </source>
</evidence>
<proteinExistence type="predicted"/>
<sequence>MNKLFKTSKDKVFLTTLIIIALPVVIQNIISIGLNMIDTIMVSSLGENAISAVGLANRIYFIFTTICFGIYSGAAIFIAQYWGAQDKVSIKKVFGIDIIIGSSLSILFSLTVFFLRDQIMRIFIDDPTVIALGSKYLKIVSFSYFFTAISFAFSFNSRAIHMLKMPTAVNAVALLINTFINWLLINGNLGFPALGVEGAATATLIARIFEFTALIFLIYRNKNHPLAASIKEMTSWDMNMLKKVLKTSFPVILSETAWSVGTSVYFIAYGFMGASAIAVVQIAYNISDFFQAFFFGIGNASAVMIGNEIGRNDIEKARDYSNKILKITFVLSIILASLLFVSRGMIASYFNLEQATSISLNKTLIVFTAYFTPKMFSYIFICGILRSGGDTKFCMIVDIVTIWFIGVPVAFFSVLVLKLPIHWVMAMVFAEELIKSITVLKRYYSNKWINNLIME</sequence>
<feature type="transmembrane region" description="Helical" evidence="7">
    <location>
        <begin position="191"/>
        <end position="219"/>
    </location>
</feature>
<keyword evidence="3" id="KW-1003">Cell membrane</keyword>
<dbReference type="RefSeq" id="WP_145086425.1">
    <property type="nucleotide sequence ID" value="NZ_DAMBUX010000012.1"/>
</dbReference>
<evidence type="ECO:0000256" key="5">
    <source>
        <dbReference type="ARBA" id="ARBA00022989"/>
    </source>
</evidence>
<feature type="transmembrane region" description="Helical" evidence="7">
    <location>
        <begin position="12"/>
        <end position="37"/>
    </location>
</feature>
<protein>
    <submittedName>
        <fullName evidence="8">Putative MATE family efflux protein</fullName>
    </submittedName>
</protein>
<dbReference type="OrthoDB" id="9780160at2"/>
<evidence type="ECO:0000313" key="8">
    <source>
        <dbReference type="EMBL" id="TWH77595.1"/>
    </source>
</evidence>
<reference evidence="8 9" key="1">
    <citation type="submission" date="2019-07" db="EMBL/GenBank/DDBJ databases">
        <title>Genomic Encyclopedia of Type Strains, Phase I: the one thousand microbial genomes (KMG-I) project.</title>
        <authorList>
            <person name="Kyrpides N."/>
        </authorList>
    </citation>
    <scope>NUCLEOTIDE SEQUENCE [LARGE SCALE GENOMIC DNA]</scope>
    <source>
        <strain evidence="8 9">DSM 13558</strain>
    </source>
</reference>
<dbReference type="InterPro" id="IPR002528">
    <property type="entry name" value="MATE_fam"/>
</dbReference>
<evidence type="ECO:0000256" key="4">
    <source>
        <dbReference type="ARBA" id="ARBA00022692"/>
    </source>
</evidence>
<dbReference type="NCBIfam" id="TIGR00797">
    <property type="entry name" value="matE"/>
    <property type="match status" value="1"/>
</dbReference>
<evidence type="ECO:0000256" key="6">
    <source>
        <dbReference type="ARBA" id="ARBA00023136"/>
    </source>
</evidence>
<keyword evidence="6 7" id="KW-0472">Membrane</keyword>
<dbReference type="InterPro" id="IPR048279">
    <property type="entry name" value="MdtK-like"/>
</dbReference>
<dbReference type="PIRSF" id="PIRSF006603">
    <property type="entry name" value="DinF"/>
    <property type="match status" value="1"/>
</dbReference>
<dbReference type="Proteomes" id="UP000315343">
    <property type="component" value="Unassembled WGS sequence"/>
</dbReference>